<feature type="transmembrane region" description="Helical" evidence="1">
    <location>
        <begin position="109"/>
        <end position="132"/>
    </location>
</feature>
<feature type="transmembrane region" description="Helical" evidence="1">
    <location>
        <begin position="210"/>
        <end position="229"/>
    </location>
</feature>
<keyword evidence="1" id="KW-0812">Transmembrane</keyword>
<keyword evidence="1" id="KW-1133">Transmembrane helix</keyword>
<protein>
    <recommendedName>
        <fullName evidence="4">DUF3169 family protein</fullName>
    </recommendedName>
</protein>
<accession>A0A1G9T8E0</accession>
<feature type="transmembrane region" description="Helical" evidence="1">
    <location>
        <begin position="144"/>
        <end position="163"/>
    </location>
</feature>
<evidence type="ECO:0000313" key="2">
    <source>
        <dbReference type="EMBL" id="SDM43917.1"/>
    </source>
</evidence>
<feature type="transmembrane region" description="Helical" evidence="1">
    <location>
        <begin position="20"/>
        <end position="39"/>
    </location>
</feature>
<sequence>MDNSRVNEIKKEDKKAFKGFFIILIISTILGGVFGSTYSNLKEVFGESLSSLVINILEVITPFASLALSILVIIVSTIVYTNSRKGYDLWNQANEDDNSIDRIEKNLSYLMLIISVNQILGFFFMATGGMLLPFDDINGDPSMLKANCFMIGFILCFVSTTLIQKKVINLRKEINPFLKGSIYDMKFSKKWIDSCDESIKMRIYKSSYKSLKCVSTTCLILFLVSIIGYELWDFGIVPMTMVIIIWLVQTVSYCIEEIKSSKVN</sequence>
<evidence type="ECO:0000313" key="3">
    <source>
        <dbReference type="Proteomes" id="UP000199068"/>
    </source>
</evidence>
<evidence type="ECO:0008006" key="4">
    <source>
        <dbReference type="Google" id="ProtNLM"/>
    </source>
</evidence>
<keyword evidence="3" id="KW-1185">Reference proteome</keyword>
<dbReference type="Pfam" id="PF11368">
    <property type="entry name" value="DUF3169"/>
    <property type="match status" value="1"/>
</dbReference>
<dbReference type="InterPro" id="IPR021509">
    <property type="entry name" value="DUF3169"/>
</dbReference>
<dbReference type="EMBL" id="FNGW01000012">
    <property type="protein sequence ID" value="SDM43917.1"/>
    <property type="molecule type" value="Genomic_DNA"/>
</dbReference>
<dbReference type="Proteomes" id="UP000199068">
    <property type="component" value="Unassembled WGS sequence"/>
</dbReference>
<dbReference type="AlphaFoldDB" id="A0A1G9T8E0"/>
<organism evidence="2 3">
    <name type="scientific">Romboutsia lituseburensis DSM 797</name>
    <dbReference type="NCBI Taxonomy" id="1121325"/>
    <lineage>
        <taxon>Bacteria</taxon>
        <taxon>Bacillati</taxon>
        <taxon>Bacillota</taxon>
        <taxon>Clostridia</taxon>
        <taxon>Peptostreptococcales</taxon>
        <taxon>Peptostreptococcaceae</taxon>
        <taxon>Romboutsia</taxon>
    </lineage>
</organism>
<name>A0A1G9T8E0_9FIRM</name>
<evidence type="ECO:0000256" key="1">
    <source>
        <dbReference type="SAM" id="Phobius"/>
    </source>
</evidence>
<gene>
    <name evidence="2" type="ORF">SAMN04515677_1127</name>
</gene>
<feature type="transmembrane region" description="Helical" evidence="1">
    <location>
        <begin position="59"/>
        <end position="80"/>
    </location>
</feature>
<dbReference type="RefSeq" id="WP_092727500.1">
    <property type="nucleotide sequence ID" value="NZ_FNGW01000012.1"/>
</dbReference>
<reference evidence="2 3" key="1">
    <citation type="submission" date="2016-10" db="EMBL/GenBank/DDBJ databases">
        <authorList>
            <person name="de Groot N.N."/>
        </authorList>
    </citation>
    <scope>NUCLEOTIDE SEQUENCE [LARGE SCALE GENOMIC DNA]</scope>
    <source>
        <strain evidence="2 3">DSM 797</strain>
    </source>
</reference>
<dbReference type="STRING" id="1121325.SAMN04515677_1127"/>
<feature type="transmembrane region" description="Helical" evidence="1">
    <location>
        <begin position="235"/>
        <end position="255"/>
    </location>
</feature>
<proteinExistence type="predicted"/>
<keyword evidence="1" id="KW-0472">Membrane</keyword>